<evidence type="ECO:0000256" key="4">
    <source>
        <dbReference type="ARBA" id="ARBA00022552"/>
    </source>
</evidence>
<dbReference type="OrthoDB" id="185373at2759"/>
<name>A0A6P3WNW6_DINQU</name>
<dbReference type="KEGG" id="dqu:106740889"/>
<evidence type="ECO:0000256" key="6">
    <source>
        <dbReference type="PROSITE-ProRule" id="PRU00708"/>
    </source>
</evidence>
<organism evidence="9 10">
    <name type="scientific">Dinoponera quadriceps</name>
    <name type="common">South American ant</name>
    <dbReference type="NCBI Taxonomy" id="609295"/>
    <lineage>
        <taxon>Eukaryota</taxon>
        <taxon>Metazoa</taxon>
        <taxon>Ecdysozoa</taxon>
        <taxon>Arthropoda</taxon>
        <taxon>Hexapoda</taxon>
        <taxon>Insecta</taxon>
        <taxon>Pterygota</taxon>
        <taxon>Neoptera</taxon>
        <taxon>Endopterygota</taxon>
        <taxon>Hymenoptera</taxon>
        <taxon>Apocrita</taxon>
        <taxon>Aculeata</taxon>
        <taxon>Formicoidea</taxon>
        <taxon>Formicidae</taxon>
        <taxon>Ponerinae</taxon>
        <taxon>Ponerini</taxon>
        <taxon>Dinoponera</taxon>
    </lineage>
</organism>
<dbReference type="Proteomes" id="UP000515204">
    <property type="component" value="Unplaced"/>
</dbReference>
<reference evidence="10" key="1">
    <citation type="submission" date="2025-08" db="UniProtKB">
        <authorList>
            <consortium name="RefSeq"/>
        </authorList>
    </citation>
    <scope>IDENTIFICATION</scope>
</reference>
<keyword evidence="5" id="KW-0539">Nucleus</keyword>
<gene>
    <name evidence="10" type="primary">LOC106740889</name>
</gene>
<dbReference type="InterPro" id="IPR011990">
    <property type="entry name" value="TPR-like_helical_dom_sf"/>
</dbReference>
<sequence length="1374" mass="156721">MICRKLCSALKLRNTVGYVNELNRIICGKQPLVSHCCDEAKNGYLQPRLQPPVVSFCTKELPKNANVFGDISGRKFEYVEMDKFEEEQEKFEDTEACVPRRLKPSPGNYGRMIKSHLKKNDINSALKVFDLIKENRDKPTMYMYNLLIRALSMQGDIKKCFSLYNKAKKRALTPNAATYTSLFNACATSDNKELALEHLNNLRQSLYQKQFPLNQVHYNVMVKAYAWHSQIGEAFRLVDEMMDNRIEIGEITFNSLFHAAIADKENGLRHALTIWHLMCKWKVRRTLIMYDLFLRTIRDCKLGDTKVNDVLLPNYEATRILLKEGEKPDLLASPPFVSTLLLLMEPKQGNVTENSLIRANEQNLPQAASIHLNDVFMSNRLTLFGGIEGFLGRMAADGVKPGAKTITMFLDLIPNTIAAENLLMKLADEKNIPLDIDFYNMLIKRRSMRREYKAAKEVIQITERKSLAPNIMTFGVLALSCQEYQDAKEFLDGMEAFGYRPNIIIMGALLGTACCKNNFGFLMLVMDYMERNQIKPNKKIIESLTKFSKKIPNLRKPKGKGKMRRLKNLEKHVYKFENMFSNWQKLVKSNDFWYFVLVAKISIRAARIDSKGSLLGTECVSFFSKGSLSSCIRLRPQSHRVSKILRISYCARTSPLFFRVEHIISMTVAAKMPSKRHLPTKRAVGAARSLNCLHTVDKRSKTSPFQVAQSNRRVSVRFVACACRCADQSFLRPTTLAASSVAVSRGVRTGGIDTQERNDSREILEVRRHALDEPLQQCPGQLHAGQQKGDQRHTSAARQGGAMEERLFVELGDVRHHSDQGGETVGGEELRQGVPIFQLDHQFRAVLQDLHTVGVAHDGGDHFGGELAEIGVRQIGDQDGLQHQPYHLGLLHQVEQAFLRAGEMQEEAADQLDHLEVALGRGQCQQETWTLRRSELRAYFSLANFTVSSIVSAFLYRLIFRFKNSCTITGLISAASRARRAESFTGSATFSRMQRDSSLDGASTFSRISGPMDNRQRASAKRTPTFTCRTLYAGCGWALAKSMSKPALTMLVKSLTLSVLKSNGPNMAQRDSQLWTNGSSRFPGFSRLSRSGGISALLFRRSLSSTFRIFFQGTDTSVSSSRSLQASKENNNFIMYAHQFSMSDKNKLFAEDEDRIEESSDLSFGELLKLEEKLGTKLYQETVSRKKIKMERKFKQEKQQKRGKNRPHEVSAKIPVSTLREVVKVKKVKTRDPRFDSLCGKFDEKAFKRSYGFISNLRENDLNALKKELKQAEKDPKMTKKIKYLIQRLENQLREEKKLKEKKEKEQQEKKELIESIKRGEKPVFKKKSEKKALDLVSQYEELKESGKLKKHIKRLWKKNIRKDRAKLKMDEME</sequence>
<evidence type="ECO:0000256" key="8">
    <source>
        <dbReference type="SAM" id="MobiDB-lite"/>
    </source>
</evidence>
<keyword evidence="9" id="KW-1185">Reference proteome</keyword>
<feature type="repeat" description="PPR" evidence="6">
    <location>
        <begin position="140"/>
        <end position="174"/>
    </location>
</feature>
<evidence type="ECO:0000313" key="9">
    <source>
        <dbReference type="Proteomes" id="UP000515204"/>
    </source>
</evidence>
<evidence type="ECO:0000256" key="1">
    <source>
        <dbReference type="ARBA" id="ARBA00004604"/>
    </source>
</evidence>
<evidence type="ECO:0000256" key="7">
    <source>
        <dbReference type="SAM" id="Coils"/>
    </source>
</evidence>
<dbReference type="Gene3D" id="1.25.40.10">
    <property type="entry name" value="Tetratricopeptide repeat domain"/>
    <property type="match status" value="2"/>
</dbReference>
<keyword evidence="7" id="KW-0175">Coiled coil</keyword>
<accession>A0A6P3WNW6</accession>
<evidence type="ECO:0000256" key="3">
    <source>
        <dbReference type="ARBA" id="ARBA00022517"/>
    </source>
</evidence>
<dbReference type="Pfam" id="PF01535">
    <property type="entry name" value="PPR"/>
    <property type="match status" value="1"/>
</dbReference>
<proteinExistence type="inferred from homology"/>
<dbReference type="NCBIfam" id="TIGR00756">
    <property type="entry name" value="PPR"/>
    <property type="match status" value="2"/>
</dbReference>
<comment type="subcellular location">
    <subcellularLocation>
        <location evidence="1">Nucleus</location>
        <location evidence="1">Nucleolus</location>
    </subcellularLocation>
</comment>
<evidence type="ECO:0000313" key="10">
    <source>
        <dbReference type="RefSeq" id="XP_014467840.1"/>
    </source>
</evidence>
<dbReference type="PANTHER" id="PTHR21738:SF0">
    <property type="entry name" value="RIBOSOMAL RNA PROCESSING PROTEIN 36 HOMOLOG"/>
    <property type="match status" value="1"/>
</dbReference>
<dbReference type="InterPro" id="IPR002885">
    <property type="entry name" value="PPR_rpt"/>
</dbReference>
<dbReference type="GeneID" id="106740889"/>
<comment type="similarity">
    <text evidence="2">Belongs to the RRP36 family.</text>
</comment>
<keyword evidence="4" id="KW-0698">rRNA processing</keyword>
<keyword evidence="3" id="KW-0690">Ribosome biogenesis</keyword>
<evidence type="ECO:0000256" key="2">
    <source>
        <dbReference type="ARBA" id="ARBA00009418"/>
    </source>
</evidence>
<evidence type="ECO:0000256" key="5">
    <source>
        <dbReference type="ARBA" id="ARBA00023242"/>
    </source>
</evidence>
<protein>
    <submittedName>
        <fullName evidence="10">Uncharacterized protein LOC106740889</fullName>
    </submittedName>
</protein>
<dbReference type="GO" id="GO:0000462">
    <property type="term" value="P:maturation of SSU-rRNA from tricistronic rRNA transcript (SSU-rRNA, 5.8S rRNA, LSU-rRNA)"/>
    <property type="evidence" value="ECO:0007669"/>
    <property type="project" value="TreeGrafter"/>
</dbReference>
<dbReference type="PANTHER" id="PTHR21738">
    <property type="entry name" value="RIBOSOMAL RNA PROCESSING PROTEIN 36 HOMOLOG"/>
    <property type="match status" value="1"/>
</dbReference>
<dbReference type="GO" id="GO:0005730">
    <property type="term" value="C:nucleolus"/>
    <property type="evidence" value="ECO:0007669"/>
    <property type="project" value="UniProtKB-SubCell"/>
</dbReference>
<dbReference type="PROSITE" id="PS51375">
    <property type="entry name" value="PPR"/>
    <property type="match status" value="2"/>
</dbReference>
<dbReference type="Pfam" id="PF06102">
    <property type="entry name" value="RRP36"/>
    <property type="match status" value="1"/>
</dbReference>
<feature type="repeat" description="PPR" evidence="6">
    <location>
        <begin position="214"/>
        <end position="248"/>
    </location>
</feature>
<feature type="coiled-coil region" evidence="7">
    <location>
        <begin position="1255"/>
        <end position="1346"/>
    </location>
</feature>
<dbReference type="Pfam" id="PF13812">
    <property type="entry name" value="PPR_3"/>
    <property type="match status" value="1"/>
</dbReference>
<dbReference type="Pfam" id="PF13041">
    <property type="entry name" value="PPR_2"/>
    <property type="match status" value="2"/>
</dbReference>
<dbReference type="RefSeq" id="XP_014467840.1">
    <property type="nucleotide sequence ID" value="XM_014612354.1"/>
</dbReference>
<dbReference type="GO" id="GO:0030686">
    <property type="term" value="C:90S preribosome"/>
    <property type="evidence" value="ECO:0007669"/>
    <property type="project" value="TreeGrafter"/>
</dbReference>
<dbReference type="InterPro" id="IPR009292">
    <property type="entry name" value="RRP36"/>
</dbReference>
<feature type="region of interest" description="Disordered" evidence="8">
    <location>
        <begin position="774"/>
        <end position="800"/>
    </location>
</feature>